<reference evidence="2 3" key="1">
    <citation type="submission" date="2017-04" db="EMBL/GenBank/DDBJ databases">
        <title>Novel microbial lineages endemic to geothermal iron-oxide mats fill important gaps in the evolutionary history of Archaea.</title>
        <authorList>
            <person name="Jay Z.J."/>
            <person name="Beam J.P."/>
            <person name="Dlakic M."/>
            <person name="Rusch D.B."/>
            <person name="Kozubal M.A."/>
            <person name="Inskeep W.P."/>
        </authorList>
    </citation>
    <scope>NUCLEOTIDE SEQUENCE [LARGE SCALE GENOMIC DNA]</scope>
    <source>
        <strain evidence="2">BE_D</strain>
    </source>
</reference>
<evidence type="ECO:0000313" key="3">
    <source>
        <dbReference type="Proteomes" id="UP000242015"/>
    </source>
</evidence>
<accession>A0A2R6C8X2</accession>
<dbReference type="Pfam" id="PF13519">
    <property type="entry name" value="VWA_2"/>
    <property type="match status" value="1"/>
</dbReference>
<proteinExistence type="predicted"/>
<name>A0A2R6C8X2_9ARCH</name>
<dbReference type="AlphaFoldDB" id="A0A2R6C8X2"/>
<comment type="caution">
    <text evidence="2">The sequence shown here is derived from an EMBL/GenBank/DDBJ whole genome shotgun (WGS) entry which is preliminary data.</text>
</comment>
<dbReference type="SMART" id="SM00327">
    <property type="entry name" value="VWA"/>
    <property type="match status" value="1"/>
</dbReference>
<evidence type="ECO:0000259" key="1">
    <source>
        <dbReference type="SMART" id="SM00327"/>
    </source>
</evidence>
<dbReference type="InterPro" id="IPR002035">
    <property type="entry name" value="VWF_A"/>
</dbReference>
<gene>
    <name evidence="2" type="ORF">B9Q04_11360</name>
</gene>
<evidence type="ECO:0000313" key="2">
    <source>
        <dbReference type="EMBL" id="PSO07355.1"/>
    </source>
</evidence>
<dbReference type="Proteomes" id="UP000242015">
    <property type="component" value="Unassembled WGS sequence"/>
</dbReference>
<sequence>MRPLGLATAKLARWLAVLRRDYGDSAFQEAVSQLAGQRAAAPPVLEEPVNKVRVRRLLSLVRGADPALALLVFLTLFFGKKMNGLPDKFSRLAELFPEAKGDELLSTLLAAAALRQGDPGAVDSAEEKRKAACFRFIEALGVKAGVGHELEFSEKAELAELLAKSGVDMHRLEPYLRSREEGGAGSGVRRGGLEELGRAVPQERALGFDWMILKALDGSLMVRGDEIGRKHGRGRSVVFLLDKSGSMARFFDEAKAAVLRLLLSRRVGSLTLCLFDDTPVFYDMKREFGRGLKALLTVKAGGGTDISKALREAAKKHPGSDLILITDGEDKVSEDAAEGVNLITFFVGGGENESLKRISREWFTADEFSAERVSRLVEAEKRGAGLKR</sequence>
<dbReference type="InterPro" id="IPR036465">
    <property type="entry name" value="vWFA_dom_sf"/>
</dbReference>
<feature type="domain" description="VWFA" evidence="1">
    <location>
        <begin position="234"/>
        <end position="378"/>
    </location>
</feature>
<dbReference type="EMBL" id="NEXF01000270">
    <property type="protein sequence ID" value="PSO07355.1"/>
    <property type="molecule type" value="Genomic_DNA"/>
</dbReference>
<dbReference type="SUPFAM" id="SSF53300">
    <property type="entry name" value="vWA-like"/>
    <property type="match status" value="1"/>
</dbReference>
<dbReference type="Gene3D" id="3.40.50.410">
    <property type="entry name" value="von Willebrand factor, type A domain"/>
    <property type="match status" value="1"/>
</dbReference>
<organism evidence="2 3">
    <name type="scientific">Candidatus Marsarchaeota G2 archaeon BE_D</name>
    <dbReference type="NCBI Taxonomy" id="1978158"/>
    <lineage>
        <taxon>Archaea</taxon>
        <taxon>Candidatus Marsarchaeota</taxon>
        <taxon>Candidatus Marsarchaeota group 2</taxon>
    </lineage>
</organism>
<protein>
    <recommendedName>
        <fullName evidence="1">VWFA domain-containing protein</fullName>
    </recommendedName>
</protein>